<feature type="transmembrane region" description="Helical" evidence="1">
    <location>
        <begin position="20"/>
        <end position="40"/>
    </location>
</feature>
<keyword evidence="1" id="KW-1133">Transmembrane helix</keyword>
<evidence type="ECO:0000256" key="1">
    <source>
        <dbReference type="SAM" id="Phobius"/>
    </source>
</evidence>
<accession>A0A254TMD0</accession>
<reference evidence="2 3" key="1">
    <citation type="submission" date="2016-02" db="EMBL/GenBank/DDBJ databases">
        <authorList>
            <person name="Wen L."/>
            <person name="He K."/>
            <person name="Yang H."/>
        </authorList>
    </citation>
    <scope>NUCLEOTIDE SEQUENCE [LARGE SCALE GENOMIC DNA]</scope>
    <source>
        <strain evidence="2 3">TSA40</strain>
    </source>
</reference>
<dbReference type="Proteomes" id="UP000197535">
    <property type="component" value="Unassembled WGS sequence"/>
</dbReference>
<keyword evidence="1" id="KW-0472">Membrane</keyword>
<evidence type="ECO:0008006" key="4">
    <source>
        <dbReference type="Google" id="ProtNLM"/>
    </source>
</evidence>
<dbReference type="RefSeq" id="WP_141104100.1">
    <property type="nucleotide sequence ID" value="NZ_LSTO01000001.1"/>
</dbReference>
<gene>
    <name evidence="2" type="ORF">AYR66_22035</name>
</gene>
<evidence type="ECO:0000313" key="3">
    <source>
        <dbReference type="Proteomes" id="UP000197535"/>
    </source>
</evidence>
<protein>
    <recommendedName>
        <fullName evidence="4">HAMP domain-containing protein</fullName>
    </recommendedName>
</protein>
<organism evidence="2 3">
    <name type="scientific">Noviherbaspirillum denitrificans</name>
    <dbReference type="NCBI Taxonomy" id="1968433"/>
    <lineage>
        <taxon>Bacteria</taxon>
        <taxon>Pseudomonadati</taxon>
        <taxon>Pseudomonadota</taxon>
        <taxon>Betaproteobacteria</taxon>
        <taxon>Burkholderiales</taxon>
        <taxon>Oxalobacteraceae</taxon>
        <taxon>Noviherbaspirillum</taxon>
    </lineage>
</organism>
<evidence type="ECO:0000313" key="2">
    <source>
        <dbReference type="EMBL" id="OWW21773.1"/>
    </source>
</evidence>
<feature type="transmembrane region" description="Helical" evidence="1">
    <location>
        <begin position="61"/>
        <end position="86"/>
    </location>
</feature>
<dbReference type="AlphaFoldDB" id="A0A254TMD0"/>
<sequence length="175" mass="19072">MRNEPLIFFHLKLVAKISLGVGTVAVLSLLISLLLISGPIEETYSAIVRTNSMTQANLGKVMLAIGLMLVAIAGVITWLITLYSSFRIVGPLYRFTQNLKLAGTSDSSPLIELRKGDALGEQSANIKQAVVTLRDHYAVVEQVSAEALQAFENNDAEAYKDAVTRLKALDEKVRL</sequence>
<dbReference type="OrthoDB" id="8776874at2"/>
<dbReference type="EMBL" id="LSTO01000001">
    <property type="protein sequence ID" value="OWW21773.1"/>
    <property type="molecule type" value="Genomic_DNA"/>
</dbReference>
<proteinExistence type="predicted"/>
<keyword evidence="1" id="KW-0812">Transmembrane</keyword>
<comment type="caution">
    <text evidence="2">The sequence shown here is derived from an EMBL/GenBank/DDBJ whole genome shotgun (WGS) entry which is preliminary data.</text>
</comment>
<keyword evidence="3" id="KW-1185">Reference proteome</keyword>
<name>A0A254TMD0_9BURK</name>